<dbReference type="Proteomes" id="UP001597601">
    <property type="component" value="Unassembled WGS sequence"/>
</dbReference>
<keyword evidence="2" id="KW-1185">Reference proteome</keyword>
<comment type="caution">
    <text evidence="1">The sequence shown here is derived from an EMBL/GenBank/DDBJ whole genome shotgun (WGS) entry which is preliminary data.</text>
</comment>
<proteinExistence type="predicted"/>
<organism evidence="1 2">
    <name type="scientific">Mucilaginibacter antarcticus</name>
    <dbReference type="NCBI Taxonomy" id="1855725"/>
    <lineage>
        <taxon>Bacteria</taxon>
        <taxon>Pseudomonadati</taxon>
        <taxon>Bacteroidota</taxon>
        <taxon>Sphingobacteriia</taxon>
        <taxon>Sphingobacteriales</taxon>
        <taxon>Sphingobacteriaceae</taxon>
        <taxon>Mucilaginibacter</taxon>
    </lineage>
</organism>
<dbReference type="RefSeq" id="WP_377126782.1">
    <property type="nucleotide sequence ID" value="NZ_JBHUHN010000001.1"/>
</dbReference>
<name>A0ABW5XNU9_9SPHI</name>
<sequence>MKDSFYDFVSYELEQTLPVNWQHIAEDKLPGAQPCEISHAFHAHIAGESKMVNILVLPLSIKLNADNEKQLLMLRDKLLSERVLLIVINEELQADYLADTGTFISERLLVHSPDFMWISCCLDKNNKMTFDGIHYEYLHRGLAKVWEGKLIYASPRKGLQQVNLEIMKGNCWKCGKEIKTITGLVFPDKQLTSWKNTTWKYYNGLLNLSQIMMDDTILIADFIEILRIKDPVVTPVSFRFNDADQESYFAASCPYCGETCDEFYVNDERTGLLHSMQSRIDGSLKYYSLKLNIDQYLIDRLYNGCEACVHTTDGGWITRTKVSFYQLDKKL</sequence>
<reference evidence="2" key="1">
    <citation type="journal article" date="2019" name="Int. J. Syst. Evol. Microbiol.">
        <title>The Global Catalogue of Microorganisms (GCM) 10K type strain sequencing project: providing services to taxonomists for standard genome sequencing and annotation.</title>
        <authorList>
            <consortium name="The Broad Institute Genomics Platform"/>
            <consortium name="The Broad Institute Genome Sequencing Center for Infectious Disease"/>
            <person name="Wu L."/>
            <person name="Ma J."/>
        </authorList>
    </citation>
    <scope>NUCLEOTIDE SEQUENCE [LARGE SCALE GENOMIC DNA]</scope>
    <source>
        <strain evidence="2">KCTC 52232</strain>
    </source>
</reference>
<protein>
    <submittedName>
        <fullName evidence="1">Uncharacterized protein</fullName>
    </submittedName>
</protein>
<evidence type="ECO:0000313" key="2">
    <source>
        <dbReference type="Proteomes" id="UP001597601"/>
    </source>
</evidence>
<dbReference type="EMBL" id="JBHUON010000010">
    <property type="protein sequence ID" value="MFD2865091.1"/>
    <property type="molecule type" value="Genomic_DNA"/>
</dbReference>
<gene>
    <name evidence="1" type="ORF">ACFSYC_10380</name>
</gene>
<evidence type="ECO:0000313" key="1">
    <source>
        <dbReference type="EMBL" id="MFD2865091.1"/>
    </source>
</evidence>
<accession>A0ABW5XNU9</accession>